<dbReference type="AlphaFoldDB" id="A0A6G1ILA0"/>
<name>A0A6G1ILA0_9PLEO</name>
<gene>
    <name evidence="1" type="ORF">K458DRAFT_490835</name>
</gene>
<proteinExistence type="predicted"/>
<reference evidence="1" key="1">
    <citation type="journal article" date="2020" name="Stud. Mycol.">
        <title>101 Dothideomycetes genomes: a test case for predicting lifestyles and emergence of pathogens.</title>
        <authorList>
            <person name="Haridas S."/>
            <person name="Albert R."/>
            <person name="Binder M."/>
            <person name="Bloem J."/>
            <person name="Labutti K."/>
            <person name="Salamov A."/>
            <person name="Andreopoulos B."/>
            <person name="Baker S."/>
            <person name="Barry K."/>
            <person name="Bills G."/>
            <person name="Bluhm B."/>
            <person name="Cannon C."/>
            <person name="Castanera R."/>
            <person name="Culley D."/>
            <person name="Daum C."/>
            <person name="Ezra D."/>
            <person name="Gonzalez J."/>
            <person name="Henrissat B."/>
            <person name="Kuo A."/>
            <person name="Liang C."/>
            <person name="Lipzen A."/>
            <person name="Lutzoni F."/>
            <person name="Magnuson J."/>
            <person name="Mondo S."/>
            <person name="Nolan M."/>
            <person name="Ohm R."/>
            <person name="Pangilinan J."/>
            <person name="Park H.-J."/>
            <person name="Ramirez L."/>
            <person name="Alfaro M."/>
            <person name="Sun H."/>
            <person name="Tritt A."/>
            <person name="Yoshinaga Y."/>
            <person name="Zwiers L.-H."/>
            <person name="Turgeon B."/>
            <person name="Goodwin S."/>
            <person name="Spatafora J."/>
            <person name="Crous P."/>
            <person name="Grigoriev I."/>
        </authorList>
    </citation>
    <scope>NUCLEOTIDE SEQUENCE</scope>
    <source>
        <strain evidence="1">CBS 122367</strain>
    </source>
</reference>
<dbReference type="Proteomes" id="UP000799291">
    <property type="component" value="Unassembled WGS sequence"/>
</dbReference>
<accession>A0A6G1ILA0</accession>
<organism evidence="1 2">
    <name type="scientific">Lentithecium fluviatile CBS 122367</name>
    <dbReference type="NCBI Taxonomy" id="1168545"/>
    <lineage>
        <taxon>Eukaryota</taxon>
        <taxon>Fungi</taxon>
        <taxon>Dikarya</taxon>
        <taxon>Ascomycota</taxon>
        <taxon>Pezizomycotina</taxon>
        <taxon>Dothideomycetes</taxon>
        <taxon>Pleosporomycetidae</taxon>
        <taxon>Pleosporales</taxon>
        <taxon>Massarineae</taxon>
        <taxon>Lentitheciaceae</taxon>
        <taxon>Lentithecium</taxon>
    </lineage>
</organism>
<sequence>MDVPKPRIEEANAKEYVVIKVLLGNAPNESRKCVVALIEYERIVCQKFCTIFYSKLPQELRDLVYDLLEGRKPRIISVHEASENANQPSGFSPWKYRTSYFNDPQESYREYGCWWKQEYAGEGVVMDLVKRYYRRHYFQFGTADHDCIGKFLETDIFRTGLQPSD</sequence>
<dbReference type="EMBL" id="MU005607">
    <property type="protein sequence ID" value="KAF2678925.1"/>
    <property type="molecule type" value="Genomic_DNA"/>
</dbReference>
<keyword evidence="2" id="KW-1185">Reference proteome</keyword>
<dbReference type="OrthoDB" id="3795413at2759"/>
<protein>
    <submittedName>
        <fullName evidence="1">Uncharacterized protein</fullName>
    </submittedName>
</protein>
<evidence type="ECO:0000313" key="1">
    <source>
        <dbReference type="EMBL" id="KAF2678925.1"/>
    </source>
</evidence>
<evidence type="ECO:0000313" key="2">
    <source>
        <dbReference type="Proteomes" id="UP000799291"/>
    </source>
</evidence>